<name>A0A518GEM1_9BACT</name>
<dbReference type="EMBL" id="CP036298">
    <property type="protein sequence ID" value="QDV27042.1"/>
    <property type="molecule type" value="Genomic_DNA"/>
</dbReference>
<evidence type="ECO:0000313" key="1">
    <source>
        <dbReference type="EMBL" id="QDV27042.1"/>
    </source>
</evidence>
<keyword evidence="2" id="KW-1185">Reference proteome</keyword>
<evidence type="ECO:0000313" key="2">
    <source>
        <dbReference type="Proteomes" id="UP000318017"/>
    </source>
</evidence>
<dbReference type="Proteomes" id="UP000318017">
    <property type="component" value="Chromosome"/>
</dbReference>
<dbReference type="AlphaFoldDB" id="A0A518GEM1"/>
<sequence length="100" mass="11647">MPPIAFLLIATFVVYILWKTRHPPWIVKIVVCPNTQLKITGAPQAKIWQIEEFFENTPSLPCCVTVYVSRDSAGRIRTRFAGNLERCQRQRIRNFMLDIL</sequence>
<proteinExistence type="predicted"/>
<protein>
    <submittedName>
        <fullName evidence="1">Uncharacterized protein</fullName>
    </submittedName>
</protein>
<dbReference type="KEGG" id="ahel:Q31a_54230"/>
<gene>
    <name evidence="1" type="ORF">Q31a_54230</name>
</gene>
<accession>A0A518GEM1</accession>
<reference evidence="1 2" key="1">
    <citation type="submission" date="2019-02" db="EMBL/GenBank/DDBJ databases">
        <title>Deep-cultivation of Planctomycetes and their phenomic and genomic characterization uncovers novel biology.</title>
        <authorList>
            <person name="Wiegand S."/>
            <person name="Jogler M."/>
            <person name="Boedeker C."/>
            <person name="Pinto D."/>
            <person name="Vollmers J."/>
            <person name="Rivas-Marin E."/>
            <person name="Kohn T."/>
            <person name="Peeters S.H."/>
            <person name="Heuer A."/>
            <person name="Rast P."/>
            <person name="Oberbeckmann S."/>
            <person name="Bunk B."/>
            <person name="Jeske O."/>
            <person name="Meyerdierks A."/>
            <person name="Storesund J.E."/>
            <person name="Kallscheuer N."/>
            <person name="Luecker S."/>
            <person name="Lage O.M."/>
            <person name="Pohl T."/>
            <person name="Merkel B.J."/>
            <person name="Hornburger P."/>
            <person name="Mueller R.-W."/>
            <person name="Bruemmer F."/>
            <person name="Labrenz M."/>
            <person name="Spormann A.M."/>
            <person name="Op den Camp H."/>
            <person name="Overmann J."/>
            <person name="Amann R."/>
            <person name="Jetten M.S.M."/>
            <person name="Mascher T."/>
            <person name="Medema M.H."/>
            <person name="Devos D.P."/>
            <person name="Kaster A.-K."/>
            <person name="Ovreas L."/>
            <person name="Rohde M."/>
            <person name="Galperin M.Y."/>
            <person name="Jogler C."/>
        </authorList>
    </citation>
    <scope>NUCLEOTIDE SEQUENCE [LARGE SCALE GENOMIC DNA]</scope>
    <source>
        <strain evidence="1 2">Q31a</strain>
    </source>
</reference>
<organism evidence="1 2">
    <name type="scientific">Aureliella helgolandensis</name>
    <dbReference type="NCBI Taxonomy" id="2527968"/>
    <lineage>
        <taxon>Bacteria</taxon>
        <taxon>Pseudomonadati</taxon>
        <taxon>Planctomycetota</taxon>
        <taxon>Planctomycetia</taxon>
        <taxon>Pirellulales</taxon>
        <taxon>Pirellulaceae</taxon>
        <taxon>Aureliella</taxon>
    </lineage>
</organism>